<feature type="domain" description="Methanogenesis regulatory protein FilR1 middle" evidence="1">
    <location>
        <begin position="137"/>
        <end position="268"/>
    </location>
</feature>
<dbReference type="InterPro" id="IPR057527">
    <property type="entry name" value="HVO_A0261-like_N"/>
</dbReference>
<dbReference type="InterPro" id="IPR013561">
    <property type="entry name" value="FilR1_middle_dom"/>
</dbReference>
<dbReference type="Pfam" id="PF25213">
    <property type="entry name" value="HVO_A0261_N"/>
    <property type="match status" value="1"/>
</dbReference>
<sequence>MAEAGKENKPKIIRNTLHLAACSDLRRGILIALKNGKKPLRELRDPLGVSSTTAIHALRELKKDNLVFQAEDRGYALTKLGEVMVLKLVDIMDAIEVLKKHEDFWLVHDLSGIPLHLLDKIGALSNSSLLSNTAADIFKSHTTLLQILETSNEVKGIYPVFHLDYLKIFEELVKRRRIDVELIVTNEVLENIVGLMETEEDFKSFLQEPNLSLFAMNEDIKLALTLTDSIFYLGFFADNGVYDRNSALIGNDEKALSWGRELHEHYRKLSTVVDL</sequence>
<dbReference type="AlphaFoldDB" id="A0A7G9Z484"/>
<proteinExistence type="predicted"/>
<gene>
    <name evidence="3" type="primary">filR1</name>
    <name evidence="3" type="ORF">PBMGCBEP_00002</name>
</gene>
<dbReference type="InterPro" id="IPR036390">
    <property type="entry name" value="WH_DNA-bd_sf"/>
</dbReference>
<dbReference type="CDD" id="cd00090">
    <property type="entry name" value="HTH_ARSR"/>
    <property type="match status" value="1"/>
</dbReference>
<dbReference type="InterPro" id="IPR011991">
    <property type="entry name" value="ArsR-like_HTH"/>
</dbReference>
<dbReference type="Gene3D" id="1.10.10.10">
    <property type="entry name" value="Winged helix-like DNA-binding domain superfamily/Winged helix DNA-binding domain"/>
    <property type="match status" value="1"/>
</dbReference>
<feature type="domain" description="HVO-A0261-like N-terminal" evidence="2">
    <location>
        <begin position="20"/>
        <end position="97"/>
    </location>
</feature>
<dbReference type="InterPro" id="IPR016490">
    <property type="entry name" value="Tscrpt_reg_HTH_AF0396-typ3"/>
</dbReference>
<dbReference type="EMBL" id="MT631602">
    <property type="protein sequence ID" value="QNO55068.1"/>
    <property type="molecule type" value="Genomic_DNA"/>
</dbReference>
<organism evidence="3">
    <name type="scientific">Candidatus Methanophaga sp. ANME-1 ERB7</name>
    <dbReference type="NCBI Taxonomy" id="2759913"/>
    <lineage>
        <taxon>Archaea</taxon>
        <taxon>Methanobacteriati</taxon>
        <taxon>Methanobacteriota</taxon>
        <taxon>Stenosarchaea group</taxon>
        <taxon>Methanomicrobia</taxon>
        <taxon>Candidatus Methanophagales</taxon>
        <taxon>Candidatus Methanophagaceae</taxon>
        <taxon>Candidatus Methanophaga</taxon>
    </lineage>
</organism>
<reference evidence="3" key="1">
    <citation type="submission" date="2020-06" db="EMBL/GenBank/DDBJ databases">
        <title>Unique genomic features of the anaerobic methanotrophic archaea.</title>
        <authorList>
            <person name="Chadwick G.L."/>
            <person name="Skennerton C.T."/>
            <person name="Laso-Perez R."/>
            <person name="Leu A.O."/>
            <person name="Speth D.R."/>
            <person name="Yu H."/>
            <person name="Morgan-Lang C."/>
            <person name="Hatzenpichler R."/>
            <person name="Goudeau D."/>
            <person name="Malmstrom R."/>
            <person name="Brazelton W.J."/>
            <person name="Woyke T."/>
            <person name="Hallam S.J."/>
            <person name="Tyson G.W."/>
            <person name="Wegener G."/>
            <person name="Boetius A."/>
            <person name="Orphan V."/>
        </authorList>
    </citation>
    <scope>NUCLEOTIDE SEQUENCE</scope>
</reference>
<name>A0A7G9Z484_9EURY</name>
<dbReference type="InterPro" id="IPR036388">
    <property type="entry name" value="WH-like_DNA-bd_sf"/>
</dbReference>
<evidence type="ECO:0000259" key="2">
    <source>
        <dbReference type="Pfam" id="PF25213"/>
    </source>
</evidence>
<dbReference type="SUPFAM" id="SSF46785">
    <property type="entry name" value="Winged helix' DNA-binding domain"/>
    <property type="match status" value="1"/>
</dbReference>
<accession>A0A7G9Z484</accession>
<evidence type="ECO:0000313" key="3">
    <source>
        <dbReference type="EMBL" id="QNO55068.1"/>
    </source>
</evidence>
<dbReference type="Pfam" id="PF08350">
    <property type="entry name" value="FilR1_middle"/>
    <property type="match status" value="1"/>
</dbReference>
<dbReference type="PIRSF" id="PIRSF006692">
    <property type="entry name" value="TF_HTH_AF0396_prd"/>
    <property type="match status" value="1"/>
</dbReference>
<evidence type="ECO:0000259" key="1">
    <source>
        <dbReference type="Pfam" id="PF08350"/>
    </source>
</evidence>
<protein>
    <submittedName>
        <fullName evidence="3">Methanogenesis regulatory protein FilR1</fullName>
    </submittedName>
</protein>